<feature type="compositionally biased region" description="Gly residues" evidence="1">
    <location>
        <begin position="11"/>
        <end position="23"/>
    </location>
</feature>
<proteinExistence type="predicted"/>
<protein>
    <submittedName>
        <fullName evidence="2">Uncharacterized protein</fullName>
    </submittedName>
</protein>
<accession>A0A6J4V003</accession>
<dbReference type="AlphaFoldDB" id="A0A6J4V003"/>
<name>A0A6J4V003_9BACT</name>
<evidence type="ECO:0000313" key="2">
    <source>
        <dbReference type="EMBL" id="CAA9563412.1"/>
    </source>
</evidence>
<evidence type="ECO:0000256" key="1">
    <source>
        <dbReference type="SAM" id="MobiDB-lite"/>
    </source>
</evidence>
<reference evidence="2" key="1">
    <citation type="submission" date="2020-02" db="EMBL/GenBank/DDBJ databases">
        <authorList>
            <person name="Meier V. D."/>
        </authorList>
    </citation>
    <scope>NUCLEOTIDE SEQUENCE</scope>
    <source>
        <strain evidence="2">AVDCRST_MAG88</strain>
    </source>
</reference>
<dbReference type="EMBL" id="CADCWM010000488">
    <property type="protein sequence ID" value="CAA9563412.1"/>
    <property type="molecule type" value="Genomic_DNA"/>
</dbReference>
<feature type="region of interest" description="Disordered" evidence="1">
    <location>
        <begin position="1"/>
        <end position="116"/>
    </location>
</feature>
<feature type="non-terminal residue" evidence="2">
    <location>
        <position position="1"/>
    </location>
</feature>
<gene>
    <name evidence="2" type="ORF">AVDCRST_MAG88-1693</name>
</gene>
<organism evidence="2">
    <name type="scientific">uncultured Thermomicrobiales bacterium</name>
    <dbReference type="NCBI Taxonomy" id="1645740"/>
    <lineage>
        <taxon>Bacteria</taxon>
        <taxon>Pseudomonadati</taxon>
        <taxon>Thermomicrobiota</taxon>
        <taxon>Thermomicrobia</taxon>
        <taxon>Thermomicrobiales</taxon>
        <taxon>environmental samples</taxon>
    </lineage>
</organism>
<feature type="non-terminal residue" evidence="2">
    <location>
        <position position="116"/>
    </location>
</feature>
<sequence>ATGIEHRTGRAAGGSDGASGSGRRGSRRRQAPGARARGGLCRRRPRPGQPVRMQLHGLVGPQRAHPRRAPESRPQALRRPLPSRGGRAQGPRAHPGGHAARRVRGPRRSTGDRVRL</sequence>